<evidence type="ECO:0000313" key="3">
    <source>
        <dbReference type="Proteomes" id="UP000799772"/>
    </source>
</evidence>
<keyword evidence="3" id="KW-1185">Reference proteome</keyword>
<feature type="compositionally biased region" description="Polar residues" evidence="1">
    <location>
        <begin position="382"/>
        <end position="402"/>
    </location>
</feature>
<sequence>MEVNSPSAKPQRTKHQHSKSAANATPMKANNNNKEQLAGNLSSNRRPGNNRNRRNPQQGQQNQQVPAWDSATVTNPTDGYFDVNGNFVMSQPGQAWDSAEDSPRQNKANRKTPRKAKNQRPNNNDGYVSQGRSDVDRQNQNRRRNSPGAVNPANYAYAGPTFVNSPAGSAFPKPTAFSKSLPQLPSEEPNGSMQARLDQEPNGQDQSPDNDISPLASNANSIPPLPHREESPLDFFFKADRAEKARLASTSNGPTTPNGKLAHLPVQSEPPRANNWSEIYGNGFRHHSRTGSYDSQRGIFALELDGTSVQPNQTDMSPPRDLPRPSVQPQDSQKSLRDFLHSTASGGPSSPQSLPPINRNPSGYSSDSQNTSPFLRPHPAQIRSSSGPSTPVSYPQQHNPNNPLHYGNRNLSPLFKAAGNDRPLPRSSSSLRREVTSSPTSDSVELPAFSTPPTQPPSSVGRSKSYGHAHTTQQNTTVDVKSMEDDLRRMLKITAFGGGAGAGTAL</sequence>
<evidence type="ECO:0000256" key="1">
    <source>
        <dbReference type="SAM" id="MobiDB-lite"/>
    </source>
</evidence>
<dbReference type="OrthoDB" id="2142961at2759"/>
<feature type="compositionally biased region" description="Polar residues" evidence="1">
    <location>
        <begin position="248"/>
        <end position="258"/>
    </location>
</feature>
<feature type="region of interest" description="Disordered" evidence="1">
    <location>
        <begin position="1"/>
        <end position="153"/>
    </location>
</feature>
<organism evidence="2 3">
    <name type="scientific">Rhizodiscina lignyota</name>
    <dbReference type="NCBI Taxonomy" id="1504668"/>
    <lineage>
        <taxon>Eukaryota</taxon>
        <taxon>Fungi</taxon>
        <taxon>Dikarya</taxon>
        <taxon>Ascomycota</taxon>
        <taxon>Pezizomycotina</taxon>
        <taxon>Dothideomycetes</taxon>
        <taxon>Pleosporomycetidae</taxon>
        <taxon>Aulographales</taxon>
        <taxon>Rhizodiscinaceae</taxon>
        <taxon>Rhizodiscina</taxon>
    </lineage>
</organism>
<feature type="compositionally biased region" description="Basic residues" evidence="1">
    <location>
        <begin position="107"/>
        <end position="118"/>
    </location>
</feature>
<feature type="compositionally biased region" description="Polar residues" evidence="1">
    <location>
        <begin position="1"/>
        <end position="10"/>
    </location>
</feature>
<name>A0A9P4I8K5_9PEZI</name>
<reference evidence="2" key="1">
    <citation type="journal article" date="2020" name="Stud. Mycol.">
        <title>101 Dothideomycetes genomes: a test case for predicting lifestyles and emergence of pathogens.</title>
        <authorList>
            <person name="Haridas S."/>
            <person name="Albert R."/>
            <person name="Binder M."/>
            <person name="Bloem J."/>
            <person name="Labutti K."/>
            <person name="Salamov A."/>
            <person name="Andreopoulos B."/>
            <person name="Baker S."/>
            <person name="Barry K."/>
            <person name="Bills G."/>
            <person name="Bluhm B."/>
            <person name="Cannon C."/>
            <person name="Castanera R."/>
            <person name="Culley D."/>
            <person name="Daum C."/>
            <person name="Ezra D."/>
            <person name="Gonzalez J."/>
            <person name="Henrissat B."/>
            <person name="Kuo A."/>
            <person name="Liang C."/>
            <person name="Lipzen A."/>
            <person name="Lutzoni F."/>
            <person name="Magnuson J."/>
            <person name="Mondo S."/>
            <person name="Nolan M."/>
            <person name="Ohm R."/>
            <person name="Pangilinan J."/>
            <person name="Park H.-J."/>
            <person name="Ramirez L."/>
            <person name="Alfaro M."/>
            <person name="Sun H."/>
            <person name="Tritt A."/>
            <person name="Yoshinaga Y."/>
            <person name="Zwiers L.-H."/>
            <person name="Turgeon B."/>
            <person name="Goodwin S."/>
            <person name="Spatafora J."/>
            <person name="Crous P."/>
            <person name="Grigoriev I."/>
        </authorList>
    </citation>
    <scope>NUCLEOTIDE SEQUENCE</scope>
    <source>
        <strain evidence="2">CBS 133067</strain>
    </source>
</reference>
<feature type="region of interest" description="Disordered" evidence="1">
    <location>
        <begin position="172"/>
        <end position="230"/>
    </location>
</feature>
<feature type="compositionally biased region" description="Polar residues" evidence="1">
    <location>
        <begin position="19"/>
        <end position="43"/>
    </location>
</feature>
<feature type="compositionally biased region" description="Polar residues" evidence="1">
    <location>
        <begin position="307"/>
        <end position="316"/>
    </location>
</feature>
<gene>
    <name evidence="2" type="ORF">NA57DRAFT_79637</name>
</gene>
<feature type="compositionally biased region" description="Low complexity" evidence="1">
    <location>
        <begin position="44"/>
        <end position="64"/>
    </location>
</feature>
<feature type="region of interest" description="Disordered" evidence="1">
    <location>
        <begin position="245"/>
        <end position="272"/>
    </location>
</feature>
<proteinExistence type="predicted"/>
<feature type="compositionally biased region" description="Polar residues" evidence="1">
    <location>
        <begin position="177"/>
        <end position="193"/>
    </location>
</feature>
<evidence type="ECO:0000313" key="2">
    <source>
        <dbReference type="EMBL" id="KAF2095152.1"/>
    </source>
</evidence>
<comment type="caution">
    <text evidence="2">The sequence shown here is derived from an EMBL/GenBank/DDBJ whole genome shotgun (WGS) entry which is preliminary data.</text>
</comment>
<feature type="compositionally biased region" description="Polar residues" evidence="1">
    <location>
        <begin position="359"/>
        <end position="373"/>
    </location>
</feature>
<dbReference type="Proteomes" id="UP000799772">
    <property type="component" value="Unassembled WGS sequence"/>
</dbReference>
<feature type="compositionally biased region" description="Polar residues" evidence="1">
    <location>
        <begin position="201"/>
        <end position="221"/>
    </location>
</feature>
<feature type="compositionally biased region" description="Polar residues" evidence="1">
    <location>
        <begin position="470"/>
        <end position="479"/>
    </location>
</feature>
<feature type="region of interest" description="Disordered" evidence="1">
    <location>
        <begin position="306"/>
        <end position="479"/>
    </location>
</feature>
<dbReference type="EMBL" id="ML978132">
    <property type="protein sequence ID" value="KAF2095152.1"/>
    <property type="molecule type" value="Genomic_DNA"/>
</dbReference>
<feature type="compositionally biased region" description="Low complexity" evidence="1">
    <location>
        <begin position="345"/>
        <end position="356"/>
    </location>
</feature>
<protein>
    <submittedName>
        <fullName evidence="2">Uncharacterized protein</fullName>
    </submittedName>
</protein>
<accession>A0A9P4I8K5</accession>
<feature type="compositionally biased region" description="Polar residues" evidence="1">
    <location>
        <begin position="119"/>
        <end position="132"/>
    </location>
</feature>
<dbReference type="AlphaFoldDB" id="A0A9P4I8K5"/>